<name>A0AAW4PB53_9EURY</name>
<dbReference type="PROSITE" id="PS50056">
    <property type="entry name" value="TYR_PHOSPHATASE_2"/>
    <property type="match status" value="1"/>
</dbReference>
<evidence type="ECO:0000259" key="1">
    <source>
        <dbReference type="PROSITE" id="PS50056"/>
    </source>
</evidence>
<dbReference type="InterPro" id="IPR016130">
    <property type="entry name" value="Tyr_Pase_AS"/>
</dbReference>
<dbReference type="Pfam" id="PF22785">
    <property type="entry name" value="Tc-R-P"/>
    <property type="match status" value="1"/>
</dbReference>
<accession>A0AAW4PB53</accession>
<dbReference type="SMART" id="SM00404">
    <property type="entry name" value="PTPc_motif"/>
    <property type="match status" value="1"/>
</dbReference>
<keyword evidence="3" id="KW-1185">Reference proteome</keyword>
<dbReference type="SUPFAM" id="SSF52799">
    <property type="entry name" value="(Phosphotyrosine protein) phosphatases II"/>
    <property type="match status" value="1"/>
</dbReference>
<gene>
    <name evidence="2" type="ORF">EGH23_06380</name>
</gene>
<sequence length="179" mass="19569">MRPANAHRFAPAAPDEEYVFGSCTPGWHSAASHGAALADWISTMRENGVERVCCLLPGRQLDESGANLDRYREAFGESNVLHAPVPDHRLVPESLLHEEILPFLAAARDDEARVVVHCLAGIGRTGQVLAAWLVYNRDYGPDRAIETVEEMGRDARDAVVTENATDAELVDLLGSVARR</sequence>
<dbReference type="InterPro" id="IPR003595">
    <property type="entry name" value="Tyr_Pase_cat"/>
</dbReference>
<dbReference type="RefSeq" id="WP_220579145.1">
    <property type="nucleotide sequence ID" value="NZ_RKLT01000001.1"/>
</dbReference>
<feature type="domain" description="Tyrosine specific protein phosphatases" evidence="1">
    <location>
        <begin position="98"/>
        <end position="167"/>
    </location>
</feature>
<dbReference type="InterPro" id="IPR029021">
    <property type="entry name" value="Prot-tyrosine_phosphatase-like"/>
</dbReference>
<evidence type="ECO:0000313" key="2">
    <source>
        <dbReference type="EMBL" id="MBX0294507.1"/>
    </source>
</evidence>
<organism evidence="2 3">
    <name type="scientific">Haloarcula nitratireducens</name>
    <dbReference type="NCBI Taxonomy" id="2487749"/>
    <lineage>
        <taxon>Archaea</taxon>
        <taxon>Methanobacteriati</taxon>
        <taxon>Methanobacteriota</taxon>
        <taxon>Stenosarchaea group</taxon>
        <taxon>Halobacteria</taxon>
        <taxon>Halobacteriales</taxon>
        <taxon>Haloarculaceae</taxon>
        <taxon>Haloarcula</taxon>
    </lineage>
</organism>
<protein>
    <submittedName>
        <fullName evidence="2">Dual specificity protein phosphatase family protein</fullName>
    </submittedName>
</protein>
<dbReference type="AlphaFoldDB" id="A0AAW4PB53"/>
<dbReference type="InterPro" id="IPR000387">
    <property type="entry name" value="Tyr_Pase_dom"/>
</dbReference>
<dbReference type="PROSITE" id="PS00383">
    <property type="entry name" value="TYR_PHOSPHATASE_1"/>
    <property type="match status" value="1"/>
</dbReference>
<comment type="caution">
    <text evidence="2">The sequence shown here is derived from an EMBL/GenBank/DDBJ whole genome shotgun (WGS) entry which is preliminary data.</text>
</comment>
<dbReference type="Proteomes" id="UP001430455">
    <property type="component" value="Unassembled WGS sequence"/>
</dbReference>
<evidence type="ECO:0000313" key="3">
    <source>
        <dbReference type="Proteomes" id="UP001430455"/>
    </source>
</evidence>
<dbReference type="EMBL" id="RKLT01000001">
    <property type="protein sequence ID" value="MBX0294507.1"/>
    <property type="molecule type" value="Genomic_DNA"/>
</dbReference>
<reference evidence="2 3" key="1">
    <citation type="submission" date="2021-06" db="EMBL/GenBank/DDBJ databases">
        <title>Halomicroarcula sp. a new haloarchaeum isolated from saline soil.</title>
        <authorList>
            <person name="Duran-Viseras A."/>
            <person name="Sanchez-Porro C."/>
            <person name="Ventosa A."/>
        </authorList>
    </citation>
    <scope>NUCLEOTIDE SEQUENCE [LARGE SCALE GENOMIC DNA]</scope>
    <source>
        <strain evidence="2 3">F27</strain>
    </source>
</reference>
<dbReference type="Gene3D" id="3.90.190.10">
    <property type="entry name" value="Protein tyrosine phosphatase superfamily"/>
    <property type="match status" value="1"/>
</dbReference>
<proteinExistence type="predicted"/>